<evidence type="ECO:0000259" key="4">
    <source>
        <dbReference type="PROSITE" id="PS51379"/>
    </source>
</evidence>
<feature type="domain" description="4Fe-4S ferredoxin-type" evidence="4">
    <location>
        <begin position="122"/>
        <end position="154"/>
    </location>
</feature>
<dbReference type="HOGENOM" id="CLU_077329_1_0_6"/>
<dbReference type="Pfam" id="PF12800">
    <property type="entry name" value="Fer4_4"/>
    <property type="match status" value="1"/>
</dbReference>
<dbReference type="InterPro" id="IPR017896">
    <property type="entry name" value="4Fe4S_Fe-S-bd"/>
</dbReference>
<organism evidence="5 6">
    <name type="scientific">Edwardsiella anguillarum ET080813</name>
    <dbReference type="NCBI Taxonomy" id="667120"/>
    <lineage>
        <taxon>Bacteria</taxon>
        <taxon>Pseudomonadati</taxon>
        <taxon>Pseudomonadota</taxon>
        <taxon>Gammaproteobacteria</taxon>
        <taxon>Enterobacterales</taxon>
        <taxon>Hafniaceae</taxon>
        <taxon>Edwardsiella</taxon>
    </lineage>
</organism>
<accession>A0A076LDU0</accession>
<evidence type="ECO:0000256" key="1">
    <source>
        <dbReference type="ARBA" id="ARBA00022723"/>
    </source>
</evidence>
<keyword evidence="1" id="KW-0479">Metal-binding</keyword>
<dbReference type="GO" id="GO:0051536">
    <property type="term" value="F:iron-sulfur cluster binding"/>
    <property type="evidence" value="ECO:0007669"/>
    <property type="project" value="UniProtKB-KW"/>
</dbReference>
<feature type="domain" description="4Fe-4S ferredoxin-type" evidence="4">
    <location>
        <begin position="64"/>
        <end position="84"/>
    </location>
</feature>
<dbReference type="GeneID" id="33937999"/>
<gene>
    <name evidence="5" type="primary">napF</name>
    <name evidence="5" type="ORF">ETEE_0181</name>
</gene>
<dbReference type="RefSeq" id="WP_034162477.1">
    <property type="nucleotide sequence ID" value="NZ_CP006664.1"/>
</dbReference>
<evidence type="ECO:0000313" key="5">
    <source>
        <dbReference type="EMBL" id="AIJ06665.1"/>
    </source>
</evidence>
<keyword evidence="3" id="KW-0411">Iron-sulfur</keyword>
<dbReference type="PROSITE" id="PS00198">
    <property type="entry name" value="4FE4S_FER_1"/>
    <property type="match status" value="1"/>
</dbReference>
<dbReference type="InterPro" id="IPR017900">
    <property type="entry name" value="4Fe4S_Fe_S_CS"/>
</dbReference>
<name>A0A076LDU0_9GAMM</name>
<dbReference type="Gene3D" id="3.30.70.20">
    <property type="match status" value="2"/>
</dbReference>
<keyword evidence="2" id="KW-0408">Iron</keyword>
<protein>
    <submittedName>
        <fullName evidence="5">Ferredoxin-type protein NapF (Periplasmic nitrate reductase)</fullName>
    </submittedName>
</protein>
<evidence type="ECO:0000256" key="2">
    <source>
        <dbReference type="ARBA" id="ARBA00023004"/>
    </source>
</evidence>
<sequence length="190" mass="20660">MSDRRDERYYRAWMTHRHVSRRGLLRGLLGGGRQAQRQAALIAECRAAGRPPYALAEAAFLACCDGCGECVAACPYGLIALHEGHAWLDIAFCACDTQRCRACVDACPAGALQPWLPADTAWRPQVGPHCLGRYSGCRLCQRACPRQALRFDDAGLPQLEERVCDGCGQCKIACHDGHLQLVAAVAHGRG</sequence>
<feature type="domain" description="4Fe-4S ferredoxin-type" evidence="4">
    <location>
        <begin position="155"/>
        <end position="184"/>
    </location>
</feature>
<dbReference type="AlphaFoldDB" id="A0A076LDU0"/>
<dbReference type="Pfam" id="PF12838">
    <property type="entry name" value="Fer4_7"/>
    <property type="match status" value="1"/>
</dbReference>
<dbReference type="PROSITE" id="PS51379">
    <property type="entry name" value="4FE4S_FER_2"/>
    <property type="match status" value="3"/>
</dbReference>
<evidence type="ECO:0000313" key="6">
    <source>
        <dbReference type="Proteomes" id="UP000028681"/>
    </source>
</evidence>
<dbReference type="GO" id="GO:0046872">
    <property type="term" value="F:metal ion binding"/>
    <property type="evidence" value="ECO:0007669"/>
    <property type="project" value="UniProtKB-KW"/>
</dbReference>
<reference evidence="5 6" key="1">
    <citation type="journal article" date="2012" name="PLoS ONE">
        <title>Edwardsiella comparative phylogenomics reveal the new intra/inter-species taxonomic relationships, virulence evolution and niche adaptation mechanisms.</title>
        <authorList>
            <person name="Yang M."/>
            <person name="Lv Y."/>
            <person name="Xiao J."/>
            <person name="Wu H."/>
            <person name="Zheng H."/>
            <person name="Liu Q."/>
            <person name="Zhang Y."/>
            <person name="Wang Q."/>
        </authorList>
    </citation>
    <scope>NUCLEOTIDE SEQUENCE [LARGE SCALE GENOMIC DNA]</scope>
    <source>
        <strain evidence="6">080813</strain>
    </source>
</reference>
<dbReference type="EMBL" id="CP006664">
    <property type="protein sequence ID" value="AIJ06665.1"/>
    <property type="molecule type" value="Genomic_DNA"/>
</dbReference>
<evidence type="ECO:0000256" key="3">
    <source>
        <dbReference type="ARBA" id="ARBA00023014"/>
    </source>
</evidence>
<dbReference type="Proteomes" id="UP000028681">
    <property type="component" value="Chromosome"/>
</dbReference>
<proteinExistence type="predicted"/>
<dbReference type="SUPFAM" id="SSF54862">
    <property type="entry name" value="4Fe-4S ferredoxins"/>
    <property type="match status" value="1"/>
</dbReference>
<dbReference type="KEGG" id="ete:ETEE_0181"/>